<evidence type="ECO:0000313" key="2">
    <source>
        <dbReference type="EMBL" id="MDU0372173.1"/>
    </source>
</evidence>
<organism evidence="2 3">
    <name type="scientific">Hymenobacter endophyticus</name>
    <dbReference type="NCBI Taxonomy" id="3076335"/>
    <lineage>
        <taxon>Bacteria</taxon>
        <taxon>Pseudomonadati</taxon>
        <taxon>Bacteroidota</taxon>
        <taxon>Cytophagia</taxon>
        <taxon>Cytophagales</taxon>
        <taxon>Hymenobacteraceae</taxon>
        <taxon>Hymenobacter</taxon>
    </lineage>
</organism>
<accession>A0ABU3TLC8</accession>
<protein>
    <submittedName>
        <fullName evidence="2">Uncharacterized protein</fullName>
    </submittedName>
</protein>
<proteinExistence type="predicted"/>
<reference evidence="2 3" key="1">
    <citation type="submission" date="2023-10" db="EMBL/GenBank/DDBJ databases">
        <title>Hymenobacter endophyticus sp. nov., an isolate from the leaf tissues of wheat.</title>
        <authorList>
            <person name="Dai Y."/>
        </authorList>
    </citation>
    <scope>NUCLEOTIDE SEQUENCE [LARGE SCALE GENOMIC DNA]</scope>
    <source>
        <strain evidence="2 3">ZK17L-C2</strain>
    </source>
</reference>
<comment type="caution">
    <text evidence="2">The sequence shown here is derived from an EMBL/GenBank/DDBJ whole genome shotgun (WGS) entry which is preliminary data.</text>
</comment>
<gene>
    <name evidence="2" type="ORF">ROI90_17330</name>
</gene>
<dbReference type="EMBL" id="JAWDJT010000013">
    <property type="protein sequence ID" value="MDU0372173.1"/>
    <property type="molecule type" value="Genomic_DNA"/>
</dbReference>
<feature type="signal peptide" evidence="1">
    <location>
        <begin position="1"/>
        <end position="26"/>
    </location>
</feature>
<feature type="chain" id="PRO_5045371871" evidence="1">
    <location>
        <begin position="27"/>
        <end position="591"/>
    </location>
</feature>
<sequence>MLPNRLRCQRLATSYLLPAFLLGACATPHLLTRANEQQSTTTITFYNQQLNTSLMLNGDYALELKPRNRPDAATQATLRQLAVPRKQAAVLFTGHTTVEPAYQLRALRIAGSPNWAAAGFQETGQGRFQRTTATSPDLRMEYAAPLPDKQGWLYLLATNEAKTQPAATVESRSREMDAEFVTFTFPSVQTGRWPRTMFPGRMASSAFLSQPNGNYLAPLVALAQSRHSPADPSLDGTLLYTLLQYHALAGNTDSVAYFQRLGSTNIRLPAAQAATAQTRPRRATSDTLVSVEAIPEILRRTATARAVLLDESPIRPQHRALAMTLLPGLYQQGFRYLALEALEDSAASTLSPLPLQAGLQTREATLANLVRTARRLGFTLIAYNTSHGLTDKNQTQAAALHAALRQDAQARVLIYGATPMNSQLVMQGQSAAKSMPEQFTELTGWPVLRINQSQLSNDAISKLPATMPGTAEVVYRLRHGQRRPLYPGAELAVRNNFDIQQLPLPYAGAGEVRPASLDLRPFRPTAATGRRLVQLYPQSELAVREDIAPILVHEVQATDDVLPLRLAPGRYTYRVVSEKQLKEVRQELVVQ</sequence>
<keyword evidence="3" id="KW-1185">Reference proteome</keyword>
<dbReference type="RefSeq" id="WP_315999622.1">
    <property type="nucleotide sequence ID" value="NZ_JAWDJT010000013.1"/>
</dbReference>
<name>A0ABU3TLC8_9BACT</name>
<evidence type="ECO:0000256" key="1">
    <source>
        <dbReference type="SAM" id="SignalP"/>
    </source>
</evidence>
<evidence type="ECO:0000313" key="3">
    <source>
        <dbReference type="Proteomes" id="UP001250698"/>
    </source>
</evidence>
<dbReference type="Proteomes" id="UP001250698">
    <property type="component" value="Unassembled WGS sequence"/>
</dbReference>
<keyword evidence="1" id="KW-0732">Signal</keyword>
<dbReference type="PROSITE" id="PS51257">
    <property type="entry name" value="PROKAR_LIPOPROTEIN"/>
    <property type="match status" value="1"/>
</dbReference>